<dbReference type="EMBL" id="CAXHTB010000010">
    <property type="protein sequence ID" value="CAL0313215.1"/>
    <property type="molecule type" value="Genomic_DNA"/>
</dbReference>
<keyword evidence="5" id="KW-0862">Zinc</keyword>
<dbReference type="SMART" id="SM00757">
    <property type="entry name" value="CRA"/>
    <property type="match status" value="1"/>
</dbReference>
<dbReference type="AlphaFoldDB" id="A0AAV1WUW4"/>
<dbReference type="SMART" id="SM00668">
    <property type="entry name" value="CTLH"/>
    <property type="match status" value="1"/>
</dbReference>
<evidence type="ECO:0000256" key="4">
    <source>
        <dbReference type="ARBA" id="ARBA00022771"/>
    </source>
</evidence>
<sequence length="385" mass="43758">MELRIINDAFDFATTTMNICSSKTEEVINEIGREMETALDKISNAEHGVYCKAVFNKLKDSLLRIAPFHQMDDIQSDLDVPLSMYEKLLEKYFDPNISKAYRNFDIDPHTLNQIIANHFCRQGLFDVRDDFVSVVGETESAAAIMKSSFLELYQLLEAMKDKNLEPSLNWAATNADKLAQSESDIVWKLRSVEFMKIIQNGSAEEGLDYAQTYLTPFASTHMDEINELMVCLLWIGKLDQSPCGSLLSPSNWERLAEQLKKQFCNLLGQSYNSPLSVTVAAGIQVLPTILKVINTMVEKKQDWQSMNQLPVPVDLGRQFQFHSIFVCPVSKVQATEDNPPMLMSCGHVFCKQTILMMSRNGTKVFSCPYYPFDTIDSAQCRQLRF</sequence>
<keyword evidence="10" id="KW-1185">Reference proteome</keyword>
<dbReference type="PROSITE" id="PS51867">
    <property type="entry name" value="ZF_RING_GID"/>
    <property type="match status" value="1"/>
</dbReference>
<dbReference type="PANTHER" id="PTHR12170">
    <property type="entry name" value="MACROPHAGE ERYTHROBLAST ATTACHER-RELATED"/>
    <property type="match status" value="1"/>
</dbReference>
<accession>A0AAV1WUW4</accession>
<dbReference type="InterPro" id="IPR013144">
    <property type="entry name" value="CRA_dom"/>
</dbReference>
<feature type="domain" description="RING-Gid-type" evidence="8">
    <location>
        <begin position="327"/>
        <end position="370"/>
    </location>
</feature>
<proteinExistence type="predicted"/>
<evidence type="ECO:0000259" key="7">
    <source>
        <dbReference type="PROSITE" id="PS50897"/>
    </source>
</evidence>
<dbReference type="InterPro" id="IPR024964">
    <property type="entry name" value="CTLH/CRA"/>
</dbReference>
<dbReference type="InterPro" id="IPR044063">
    <property type="entry name" value="ZF_RING_GID"/>
</dbReference>
<feature type="zinc finger region" description="RING-Gid-type" evidence="6">
    <location>
        <begin position="327"/>
        <end position="370"/>
    </location>
</feature>
<evidence type="ECO:0000256" key="1">
    <source>
        <dbReference type="ARBA" id="ARBA00004496"/>
    </source>
</evidence>
<dbReference type="Gene3D" id="3.30.40.10">
    <property type="entry name" value="Zinc/RING finger domain, C3HC4 (zinc finger)"/>
    <property type="match status" value="1"/>
</dbReference>
<evidence type="ECO:0000256" key="6">
    <source>
        <dbReference type="PROSITE-ProRule" id="PRU01215"/>
    </source>
</evidence>
<name>A0AAV1WUW4_LUPLU</name>
<evidence type="ECO:0000256" key="5">
    <source>
        <dbReference type="ARBA" id="ARBA00022833"/>
    </source>
</evidence>
<comment type="subcellular location">
    <subcellularLocation>
        <location evidence="1">Cytoplasm</location>
    </subcellularLocation>
</comment>
<dbReference type="Pfam" id="PF13445">
    <property type="entry name" value="zf-RING_UBOX"/>
    <property type="match status" value="1"/>
</dbReference>
<dbReference type="InterPro" id="IPR013083">
    <property type="entry name" value="Znf_RING/FYVE/PHD"/>
</dbReference>
<comment type="caution">
    <text evidence="9">The sequence shown here is derived from an EMBL/GenBank/DDBJ whole genome shotgun (WGS) entry which is preliminary data.</text>
</comment>
<dbReference type="GO" id="GO:0061630">
    <property type="term" value="F:ubiquitin protein ligase activity"/>
    <property type="evidence" value="ECO:0007669"/>
    <property type="project" value="InterPro"/>
</dbReference>
<dbReference type="Proteomes" id="UP001497480">
    <property type="component" value="Unassembled WGS sequence"/>
</dbReference>
<evidence type="ECO:0000256" key="3">
    <source>
        <dbReference type="ARBA" id="ARBA00022723"/>
    </source>
</evidence>
<keyword evidence="4 6" id="KW-0863">Zinc-finger</keyword>
<reference evidence="9 10" key="1">
    <citation type="submission" date="2024-03" db="EMBL/GenBank/DDBJ databases">
        <authorList>
            <person name="Martinez-Hernandez J."/>
        </authorList>
    </citation>
    <scope>NUCLEOTIDE SEQUENCE [LARGE SCALE GENOMIC DNA]</scope>
</reference>
<dbReference type="SUPFAM" id="SSF57850">
    <property type="entry name" value="RING/U-box"/>
    <property type="match status" value="1"/>
</dbReference>
<gene>
    <name evidence="9" type="ORF">LLUT_LOCUS14275</name>
</gene>
<keyword evidence="3" id="KW-0479">Metal-binding</keyword>
<evidence type="ECO:0000256" key="2">
    <source>
        <dbReference type="ARBA" id="ARBA00022490"/>
    </source>
</evidence>
<dbReference type="GO" id="GO:0005737">
    <property type="term" value="C:cytoplasm"/>
    <property type="evidence" value="ECO:0007669"/>
    <property type="project" value="UniProtKB-SubCell"/>
</dbReference>
<dbReference type="InterPro" id="IPR027370">
    <property type="entry name" value="Znf-RING_euk"/>
</dbReference>
<evidence type="ECO:0000313" key="10">
    <source>
        <dbReference type="Proteomes" id="UP001497480"/>
    </source>
</evidence>
<dbReference type="GO" id="GO:0008270">
    <property type="term" value="F:zinc ion binding"/>
    <property type="evidence" value="ECO:0007669"/>
    <property type="project" value="UniProtKB-KW"/>
</dbReference>
<dbReference type="PANTHER" id="PTHR12170:SF11">
    <property type="entry name" value="PROTEIN RMD5 HOMOLOG"/>
    <property type="match status" value="1"/>
</dbReference>
<dbReference type="GO" id="GO:0005634">
    <property type="term" value="C:nucleus"/>
    <property type="evidence" value="ECO:0007669"/>
    <property type="project" value="TreeGrafter"/>
</dbReference>
<keyword evidence="2" id="KW-0963">Cytoplasm</keyword>
<evidence type="ECO:0000259" key="8">
    <source>
        <dbReference type="PROSITE" id="PS51867"/>
    </source>
</evidence>
<dbReference type="Pfam" id="PF10607">
    <property type="entry name" value="CTLH"/>
    <property type="match status" value="1"/>
</dbReference>
<dbReference type="GO" id="GO:0034657">
    <property type="term" value="C:GID complex"/>
    <property type="evidence" value="ECO:0007669"/>
    <property type="project" value="TreeGrafter"/>
</dbReference>
<dbReference type="GO" id="GO:0043161">
    <property type="term" value="P:proteasome-mediated ubiquitin-dependent protein catabolic process"/>
    <property type="evidence" value="ECO:0007669"/>
    <property type="project" value="InterPro"/>
</dbReference>
<dbReference type="PROSITE" id="PS50897">
    <property type="entry name" value="CTLH"/>
    <property type="match status" value="1"/>
</dbReference>
<dbReference type="InterPro" id="IPR045098">
    <property type="entry name" value="Fyv10_fam"/>
</dbReference>
<organism evidence="9 10">
    <name type="scientific">Lupinus luteus</name>
    <name type="common">European yellow lupine</name>
    <dbReference type="NCBI Taxonomy" id="3873"/>
    <lineage>
        <taxon>Eukaryota</taxon>
        <taxon>Viridiplantae</taxon>
        <taxon>Streptophyta</taxon>
        <taxon>Embryophyta</taxon>
        <taxon>Tracheophyta</taxon>
        <taxon>Spermatophyta</taxon>
        <taxon>Magnoliopsida</taxon>
        <taxon>eudicotyledons</taxon>
        <taxon>Gunneridae</taxon>
        <taxon>Pentapetalae</taxon>
        <taxon>rosids</taxon>
        <taxon>fabids</taxon>
        <taxon>Fabales</taxon>
        <taxon>Fabaceae</taxon>
        <taxon>Papilionoideae</taxon>
        <taxon>50 kb inversion clade</taxon>
        <taxon>genistoids sensu lato</taxon>
        <taxon>core genistoids</taxon>
        <taxon>Genisteae</taxon>
        <taxon>Lupinus</taxon>
    </lineage>
</organism>
<feature type="domain" description="CTLH" evidence="7">
    <location>
        <begin position="148"/>
        <end position="205"/>
    </location>
</feature>
<evidence type="ECO:0000313" key="9">
    <source>
        <dbReference type="EMBL" id="CAL0313215.1"/>
    </source>
</evidence>
<dbReference type="FunFam" id="3.30.40.10:FF:000143">
    <property type="entry name" value="Regulator of gluconeogenesis Rmd5"/>
    <property type="match status" value="1"/>
</dbReference>
<protein>
    <submittedName>
        <fullName evidence="9">Uncharacterized protein</fullName>
    </submittedName>
</protein>
<dbReference type="InterPro" id="IPR006595">
    <property type="entry name" value="CTLH_C"/>
</dbReference>